<sequence>MKRFAVLLFSFISTSALAGGGAAPAPFLGSSGNFLTSSFCTQVAQCVSAGKVSLGRPPARGNLTEEYYRVAPKVTQKYGQDAYTVVITRDERKVARVALRYYPHQDTPENGSVARALMGFATGVNLGNLELYSTQCDTYIKNNQQFFIIQPPIRMNLTGSNEGIVAVSDFPSMNMGEYFSPNAVTQVRRDMTCKEK</sequence>
<organism evidence="2 3">
    <name type="scientific">Deinococcus lacus</name>
    <dbReference type="NCBI Taxonomy" id="392561"/>
    <lineage>
        <taxon>Bacteria</taxon>
        <taxon>Thermotogati</taxon>
        <taxon>Deinococcota</taxon>
        <taxon>Deinococci</taxon>
        <taxon>Deinococcales</taxon>
        <taxon>Deinococcaceae</taxon>
        <taxon>Deinococcus</taxon>
    </lineage>
</organism>
<feature type="chain" id="PRO_5045142668" evidence="1">
    <location>
        <begin position="19"/>
        <end position="196"/>
    </location>
</feature>
<evidence type="ECO:0000256" key="1">
    <source>
        <dbReference type="SAM" id="SignalP"/>
    </source>
</evidence>
<keyword evidence="3" id="KW-1185">Reference proteome</keyword>
<protein>
    <submittedName>
        <fullName evidence="2">Uncharacterized protein</fullName>
    </submittedName>
</protein>
<comment type="caution">
    <text evidence="2">The sequence shown here is derived from an EMBL/GenBank/DDBJ whole genome shotgun (WGS) entry which is preliminary data.</text>
</comment>
<dbReference type="RefSeq" id="WP_380081649.1">
    <property type="nucleotide sequence ID" value="NZ_JBHSWD010000001.1"/>
</dbReference>
<keyword evidence="1" id="KW-0732">Signal</keyword>
<feature type="signal peptide" evidence="1">
    <location>
        <begin position="1"/>
        <end position="18"/>
    </location>
</feature>
<dbReference type="EMBL" id="JBHSWD010000001">
    <property type="protein sequence ID" value="MFC6590627.1"/>
    <property type="molecule type" value="Genomic_DNA"/>
</dbReference>
<evidence type="ECO:0000313" key="2">
    <source>
        <dbReference type="EMBL" id="MFC6590627.1"/>
    </source>
</evidence>
<dbReference type="Proteomes" id="UP001596297">
    <property type="component" value="Unassembled WGS sequence"/>
</dbReference>
<gene>
    <name evidence="2" type="ORF">ACFP81_00265</name>
</gene>
<proteinExistence type="predicted"/>
<evidence type="ECO:0000313" key="3">
    <source>
        <dbReference type="Proteomes" id="UP001596297"/>
    </source>
</evidence>
<accession>A0ABW1YB20</accession>
<name>A0ABW1YB20_9DEIO</name>
<reference evidence="3" key="1">
    <citation type="journal article" date="2019" name="Int. J. Syst. Evol. Microbiol.">
        <title>The Global Catalogue of Microorganisms (GCM) 10K type strain sequencing project: providing services to taxonomists for standard genome sequencing and annotation.</title>
        <authorList>
            <consortium name="The Broad Institute Genomics Platform"/>
            <consortium name="The Broad Institute Genome Sequencing Center for Infectious Disease"/>
            <person name="Wu L."/>
            <person name="Ma J."/>
        </authorList>
    </citation>
    <scope>NUCLEOTIDE SEQUENCE [LARGE SCALE GENOMIC DNA]</scope>
    <source>
        <strain evidence="3">CGMCC 1.15772</strain>
    </source>
</reference>